<keyword evidence="4 9" id="KW-0808">Transferase</keyword>
<dbReference type="FunFam" id="3.30.1370.10:FF:000001">
    <property type="entry name" value="Polyribonucleotide nucleotidyltransferase"/>
    <property type="match status" value="1"/>
</dbReference>
<evidence type="ECO:0000256" key="5">
    <source>
        <dbReference type="ARBA" id="ARBA00022695"/>
    </source>
</evidence>
<keyword evidence="6 9" id="KW-0479">Metal-binding</keyword>
<keyword evidence="12" id="KW-1185">Reference proteome</keyword>
<dbReference type="CDD" id="cd11364">
    <property type="entry name" value="RNase_PH_PNPase_2"/>
    <property type="match status" value="1"/>
</dbReference>
<evidence type="ECO:0000313" key="11">
    <source>
        <dbReference type="EMBL" id="OUO56830.1"/>
    </source>
</evidence>
<dbReference type="GO" id="GO:0000287">
    <property type="term" value="F:magnesium ion binding"/>
    <property type="evidence" value="ECO:0007669"/>
    <property type="project" value="UniProtKB-UniRule"/>
</dbReference>
<dbReference type="PANTHER" id="PTHR11252:SF0">
    <property type="entry name" value="POLYRIBONUCLEOTIDE NUCLEOTIDYLTRANSFERASE 1, MITOCHONDRIAL"/>
    <property type="match status" value="1"/>
</dbReference>
<feature type="binding site" evidence="9">
    <location>
        <position position="494"/>
    </location>
    <ligand>
        <name>Mg(2+)</name>
        <dbReference type="ChEBI" id="CHEBI:18420"/>
    </ligand>
</feature>
<dbReference type="InterPro" id="IPR036456">
    <property type="entry name" value="PNPase_PH_RNA-bd_sf"/>
</dbReference>
<dbReference type="AlphaFoldDB" id="A0A1Y4DKK4"/>
<dbReference type="InterPro" id="IPR027408">
    <property type="entry name" value="PNPase/RNase_PH_dom_sf"/>
</dbReference>
<gene>
    <name evidence="9" type="primary">pnp</name>
    <name evidence="11" type="ORF">B5F75_03010</name>
</gene>
<dbReference type="SUPFAM" id="SSF50249">
    <property type="entry name" value="Nucleic acid-binding proteins"/>
    <property type="match status" value="1"/>
</dbReference>
<comment type="caution">
    <text evidence="11">The sequence shown here is derived from an EMBL/GenBank/DDBJ whole genome shotgun (WGS) entry which is preliminary data.</text>
</comment>
<dbReference type="FunFam" id="3.30.230.70:FF:000001">
    <property type="entry name" value="Polyribonucleotide nucleotidyltransferase"/>
    <property type="match status" value="1"/>
</dbReference>
<evidence type="ECO:0000256" key="1">
    <source>
        <dbReference type="ARBA" id="ARBA00004496"/>
    </source>
</evidence>
<sequence>MQNFNHKFDIHNVEVTVGGQTIKLETGLIAKQSDGAVVATLGETMVLATAVSTKEQKPGISDFTPLTVNYKERTYAAGKIPGGFFKREGRASKKETLSSRIIDRTIRPIFPEGFACETNVTAMVISSDDKHDADVLSVLASSAALVISSIPFNEPVAAVRIGRKDGQYIVNPTKKEQESCDMDLVIAGSAQGLLMVEGGAKEVEEEAIIKAMEIAKPEIDKMCAAQMKLREMAGKPKFEYVVEKLPQEVADLANGKFREEAKKILHAFSDKQTRDTQVAQLKASFTEELTPNYGENAAVYAGIALENIMYEESRNLVLHEGVRVDGRKPDEIRPLSSMVGLLPRAHGSALFTRGQTQSLAVATLGTPDDQQMVEGLDDTTYERFMLHYNFPGFATGECKPDRSPGRREIGHGELARRALMPLIPSEEEFPYTIRVVSDIMESNGSSSMASVCGGSLALFDAGVPMKSACSGIAMGAISGEGKFVVLSDIMGLEDHLGDMDFKLTGSRKGITAFQMDVKLKTGIPLDVLRQAISQATQGRMFIMDHMEKTIAEPRKNISRFAPIIYKMRIPVDKIGALIGPGGKNIKRITESTEAKIDIAEDGIVTIAAANSDRLDQAKAEIEMMTAEPEVNKIYKGKVVSIQPFGAFVEILPGKDGLLHISEIEKHRINKVEDVLKLGDIVEVKCVEIDNNGKVRLSRKALLK</sequence>
<protein>
    <recommendedName>
        <fullName evidence="9">Polyribonucleotide nucleotidyltransferase</fullName>
        <ecNumber evidence="9">2.7.7.8</ecNumber>
    </recommendedName>
    <alternativeName>
        <fullName evidence="9">Polynucleotide phosphorylase</fullName>
        <shortName evidence="9">PNPase</shortName>
    </alternativeName>
</protein>
<evidence type="ECO:0000256" key="9">
    <source>
        <dbReference type="HAMAP-Rule" id="MF_01595"/>
    </source>
</evidence>
<comment type="catalytic activity">
    <reaction evidence="9">
        <text>RNA(n+1) + phosphate = RNA(n) + a ribonucleoside 5'-diphosphate</text>
        <dbReference type="Rhea" id="RHEA:22096"/>
        <dbReference type="Rhea" id="RHEA-COMP:14527"/>
        <dbReference type="Rhea" id="RHEA-COMP:17342"/>
        <dbReference type="ChEBI" id="CHEBI:43474"/>
        <dbReference type="ChEBI" id="CHEBI:57930"/>
        <dbReference type="ChEBI" id="CHEBI:140395"/>
        <dbReference type="EC" id="2.7.7.8"/>
    </reaction>
</comment>
<dbReference type="InterPro" id="IPR012340">
    <property type="entry name" value="NA-bd_OB-fold"/>
</dbReference>
<dbReference type="InterPro" id="IPR001247">
    <property type="entry name" value="ExoRNase_PH_dom1"/>
</dbReference>
<dbReference type="GO" id="GO:0005829">
    <property type="term" value="C:cytosol"/>
    <property type="evidence" value="ECO:0007669"/>
    <property type="project" value="TreeGrafter"/>
</dbReference>
<dbReference type="HAMAP" id="MF_01595">
    <property type="entry name" value="PNPase"/>
    <property type="match status" value="1"/>
</dbReference>
<dbReference type="Proteomes" id="UP000196368">
    <property type="component" value="Unassembled WGS sequence"/>
</dbReference>
<dbReference type="SUPFAM" id="SSF46915">
    <property type="entry name" value="Polynucleotide phosphorylase/guanosine pentaphosphate synthase (PNPase/GPSI), domain 3"/>
    <property type="match status" value="1"/>
</dbReference>
<dbReference type="InterPro" id="IPR036612">
    <property type="entry name" value="KH_dom_type_1_sf"/>
</dbReference>
<dbReference type="RefSeq" id="WP_087287765.1">
    <property type="nucleotide sequence ID" value="NZ_NFJD01000002.1"/>
</dbReference>
<dbReference type="GO" id="GO:0006402">
    <property type="term" value="P:mRNA catabolic process"/>
    <property type="evidence" value="ECO:0007669"/>
    <property type="project" value="UniProtKB-UniRule"/>
</dbReference>
<dbReference type="SUPFAM" id="SSF54211">
    <property type="entry name" value="Ribosomal protein S5 domain 2-like"/>
    <property type="match status" value="2"/>
</dbReference>
<dbReference type="CDD" id="cd04472">
    <property type="entry name" value="S1_PNPase"/>
    <property type="match status" value="1"/>
</dbReference>
<evidence type="ECO:0000256" key="8">
    <source>
        <dbReference type="ARBA" id="ARBA00022884"/>
    </source>
</evidence>
<proteinExistence type="inferred from homology"/>
<reference evidence="12" key="1">
    <citation type="submission" date="2017-04" db="EMBL/GenBank/DDBJ databases">
        <title>Function of individual gut microbiota members based on whole genome sequencing of pure cultures obtained from chicken caecum.</title>
        <authorList>
            <person name="Medvecky M."/>
            <person name="Cejkova D."/>
            <person name="Polansky O."/>
            <person name="Karasova D."/>
            <person name="Kubasova T."/>
            <person name="Cizek A."/>
            <person name="Rychlik I."/>
        </authorList>
    </citation>
    <scope>NUCLEOTIDE SEQUENCE [LARGE SCALE GENOMIC DNA]</scope>
    <source>
        <strain evidence="12">An273</strain>
    </source>
</reference>
<dbReference type="EMBL" id="NFJD01000002">
    <property type="protein sequence ID" value="OUO56830.1"/>
    <property type="molecule type" value="Genomic_DNA"/>
</dbReference>
<comment type="function">
    <text evidence="9">Involved in mRNA degradation. Catalyzes the phosphorolysis of single-stranded polyribonucleotides processively in the 3'- to 5'-direction.</text>
</comment>
<dbReference type="SUPFAM" id="SSF54791">
    <property type="entry name" value="Eukaryotic type KH-domain (KH-domain type I)"/>
    <property type="match status" value="1"/>
</dbReference>
<dbReference type="InterPro" id="IPR012162">
    <property type="entry name" value="PNPase"/>
</dbReference>
<organism evidence="11 12">
    <name type="scientific">Candidatus Avelusimicrobium gallicola</name>
    <dbReference type="NCBI Taxonomy" id="2562704"/>
    <lineage>
        <taxon>Bacteria</taxon>
        <taxon>Pseudomonadati</taxon>
        <taxon>Elusimicrobiota</taxon>
        <taxon>Elusimicrobia</taxon>
        <taxon>Elusimicrobiales</taxon>
        <taxon>Elusimicrobiaceae</taxon>
        <taxon>Candidatus Avelusimicrobium</taxon>
    </lineage>
</organism>
<dbReference type="GO" id="GO:0000175">
    <property type="term" value="F:3'-5'-RNA exonuclease activity"/>
    <property type="evidence" value="ECO:0007669"/>
    <property type="project" value="TreeGrafter"/>
</dbReference>
<dbReference type="Pfam" id="PF00575">
    <property type="entry name" value="S1"/>
    <property type="match status" value="1"/>
</dbReference>
<dbReference type="SUPFAM" id="SSF55666">
    <property type="entry name" value="Ribonuclease PH domain 2-like"/>
    <property type="match status" value="2"/>
</dbReference>
<dbReference type="CDD" id="cd11363">
    <property type="entry name" value="RNase_PH_PNPase_1"/>
    <property type="match status" value="1"/>
</dbReference>
<evidence type="ECO:0000256" key="2">
    <source>
        <dbReference type="ARBA" id="ARBA00007404"/>
    </source>
</evidence>
<dbReference type="FunFam" id="3.30.230.70:FF:000002">
    <property type="entry name" value="Polyribonucleotide nucleotidyltransferase"/>
    <property type="match status" value="1"/>
</dbReference>
<feature type="domain" description="S1 motif" evidence="10">
    <location>
        <begin position="631"/>
        <end position="699"/>
    </location>
</feature>
<dbReference type="EC" id="2.7.7.8" evidence="9"/>
<evidence type="ECO:0000256" key="3">
    <source>
        <dbReference type="ARBA" id="ARBA00022490"/>
    </source>
</evidence>
<dbReference type="Gene3D" id="2.40.50.140">
    <property type="entry name" value="Nucleic acid-binding proteins"/>
    <property type="match status" value="1"/>
</dbReference>
<dbReference type="Pfam" id="PF00013">
    <property type="entry name" value="KH_1"/>
    <property type="match status" value="1"/>
</dbReference>
<keyword evidence="5 9" id="KW-0548">Nucleotidyltransferase</keyword>
<evidence type="ECO:0000256" key="4">
    <source>
        <dbReference type="ARBA" id="ARBA00022679"/>
    </source>
</evidence>
<dbReference type="PANTHER" id="PTHR11252">
    <property type="entry name" value="POLYRIBONUCLEOTIDE NUCLEOTIDYLTRANSFERASE"/>
    <property type="match status" value="1"/>
</dbReference>
<dbReference type="InterPro" id="IPR036345">
    <property type="entry name" value="ExoRNase_PH_dom2_sf"/>
</dbReference>
<dbReference type="GO" id="GO:0006396">
    <property type="term" value="P:RNA processing"/>
    <property type="evidence" value="ECO:0007669"/>
    <property type="project" value="InterPro"/>
</dbReference>
<dbReference type="PROSITE" id="PS50126">
    <property type="entry name" value="S1"/>
    <property type="match status" value="1"/>
</dbReference>
<dbReference type="Pfam" id="PF03725">
    <property type="entry name" value="RNase_PH_C"/>
    <property type="match status" value="1"/>
</dbReference>
<keyword evidence="7 9" id="KW-0460">Magnesium</keyword>
<name>A0A1Y4DKK4_9BACT</name>
<dbReference type="Pfam" id="PF01138">
    <property type="entry name" value="RNase_PH"/>
    <property type="match status" value="2"/>
</dbReference>
<dbReference type="InterPro" id="IPR004088">
    <property type="entry name" value="KH_dom_type_1"/>
</dbReference>
<dbReference type="Gene3D" id="3.30.1370.10">
    <property type="entry name" value="K Homology domain, type 1"/>
    <property type="match status" value="1"/>
</dbReference>
<dbReference type="SMART" id="SM00316">
    <property type="entry name" value="S1"/>
    <property type="match status" value="1"/>
</dbReference>
<dbReference type="Gene3D" id="3.30.230.70">
    <property type="entry name" value="GHMP Kinase, N-terminal domain"/>
    <property type="match status" value="2"/>
</dbReference>
<dbReference type="Pfam" id="PF03726">
    <property type="entry name" value="PNPase"/>
    <property type="match status" value="1"/>
</dbReference>
<dbReference type="GO" id="GO:0003723">
    <property type="term" value="F:RNA binding"/>
    <property type="evidence" value="ECO:0007669"/>
    <property type="project" value="UniProtKB-UniRule"/>
</dbReference>
<keyword evidence="3 9" id="KW-0963">Cytoplasm</keyword>
<comment type="cofactor">
    <cofactor evidence="9">
        <name>Mg(2+)</name>
        <dbReference type="ChEBI" id="CHEBI:18420"/>
    </cofactor>
</comment>
<dbReference type="InterPro" id="IPR015848">
    <property type="entry name" value="PNPase_PH_RNA-bd_bac/org-type"/>
</dbReference>
<dbReference type="InterPro" id="IPR004087">
    <property type="entry name" value="KH_dom"/>
</dbReference>
<keyword evidence="8 9" id="KW-0694">RNA-binding</keyword>
<dbReference type="GO" id="GO:0004654">
    <property type="term" value="F:polyribonucleotide nucleotidyltransferase activity"/>
    <property type="evidence" value="ECO:0007669"/>
    <property type="project" value="UniProtKB-UniRule"/>
</dbReference>
<feature type="binding site" evidence="9">
    <location>
        <position position="500"/>
    </location>
    <ligand>
        <name>Mg(2+)</name>
        <dbReference type="ChEBI" id="CHEBI:18420"/>
    </ligand>
</feature>
<accession>A0A1Y4DKK4</accession>
<evidence type="ECO:0000256" key="7">
    <source>
        <dbReference type="ARBA" id="ARBA00022842"/>
    </source>
</evidence>
<dbReference type="NCBIfam" id="TIGR03591">
    <property type="entry name" value="polynuc_phos"/>
    <property type="match status" value="1"/>
</dbReference>
<comment type="similarity">
    <text evidence="2 9">Belongs to the polyribonucleotide nucleotidyltransferase family.</text>
</comment>
<dbReference type="InterPro" id="IPR003029">
    <property type="entry name" value="S1_domain"/>
</dbReference>
<evidence type="ECO:0000313" key="12">
    <source>
        <dbReference type="Proteomes" id="UP000196368"/>
    </source>
</evidence>
<evidence type="ECO:0000259" key="10">
    <source>
        <dbReference type="PROSITE" id="PS50126"/>
    </source>
</evidence>
<dbReference type="OrthoDB" id="9804305at2"/>
<dbReference type="FunFam" id="2.40.50.140:FF:000023">
    <property type="entry name" value="Polyribonucleotide nucleotidyltransferase"/>
    <property type="match status" value="1"/>
</dbReference>
<dbReference type="NCBIfam" id="NF008805">
    <property type="entry name" value="PRK11824.1"/>
    <property type="match status" value="1"/>
</dbReference>
<dbReference type="PIRSF" id="PIRSF005499">
    <property type="entry name" value="PNPase"/>
    <property type="match status" value="1"/>
</dbReference>
<dbReference type="InterPro" id="IPR020568">
    <property type="entry name" value="Ribosomal_Su5_D2-typ_SF"/>
</dbReference>
<comment type="subcellular location">
    <subcellularLocation>
        <location evidence="1 9">Cytoplasm</location>
    </subcellularLocation>
</comment>
<dbReference type="InterPro" id="IPR015847">
    <property type="entry name" value="ExoRNase_PH_dom2"/>
</dbReference>
<evidence type="ECO:0000256" key="6">
    <source>
        <dbReference type="ARBA" id="ARBA00022723"/>
    </source>
</evidence>
<dbReference type="SMART" id="SM00322">
    <property type="entry name" value="KH"/>
    <property type="match status" value="1"/>
</dbReference>
<dbReference type="CDD" id="cd02393">
    <property type="entry name" value="KH-I_PNPase"/>
    <property type="match status" value="1"/>
</dbReference>
<dbReference type="PROSITE" id="PS50084">
    <property type="entry name" value="KH_TYPE_1"/>
    <property type="match status" value="1"/>
</dbReference>